<sequence length="410" mass="46171">MTNGQKSNVCEGCNRNVLTSLACPQCIKLDLKPSYFCSQACFRQNWPIHKLKHAIKPVDTDKIVTNREVINTNIGVDDNLLNQSINPKDPRTWIYCPHIRKFANYVGFTGDLRPYPLSPLRKVPNYIVKPDYADDIQGRPFSEIKKKKDVKIDIVTPEQINALRKCCLIGREALDLAATMIKPGVTTDSIDEAIHNFIISKGGYPSPLNYWNFPKSCCTSVNEVICHGIPDYRPLEEGDIVNVDITVYYEGVHGDLNETFPVGKIDESSINLLRTAYKCLDEAIKICKPGTLYRDIGRVINRITDKNNMSVVRTYCGHGIGTLFHCNPNVPHYKNNKAIGVMKAGHVFTIEPMINLGRCEDITWPDNWTAVTIDGKRSAQFEHTLLITDTGVEVLTKRLLSSPKLAFLNF</sequence>
<proteinExistence type="inferred from homology"/>
<feature type="binding site" evidence="8">
    <location>
        <position position="255"/>
    </location>
    <ligand>
        <name>Zn(2+)</name>
        <dbReference type="ChEBI" id="CHEBI:29105"/>
        <label>3</label>
    </ligand>
</feature>
<name>A0A1J4ME92_9CRYT</name>
<feature type="domain" description="C6H2-type" evidence="11">
    <location>
        <begin position="7"/>
        <end position="60"/>
    </location>
</feature>
<comment type="function">
    <text evidence="8 10">Cotranslationally removes the N-terminal methionine from nascent proteins. The N-terminal methionine is often cleaved when the second residue in the primary sequence is small and uncharged (Met-Ala-, Cys, Gly, Pro, Ser, Thr, or Val).</text>
</comment>
<dbReference type="GO" id="GO:0008270">
    <property type="term" value="F:zinc ion binding"/>
    <property type="evidence" value="ECO:0007669"/>
    <property type="project" value="UniProtKB-KW"/>
</dbReference>
<evidence type="ECO:0000313" key="12">
    <source>
        <dbReference type="EMBL" id="OII71189.1"/>
    </source>
</evidence>
<evidence type="ECO:0000256" key="3">
    <source>
        <dbReference type="ARBA" id="ARBA00022670"/>
    </source>
</evidence>
<keyword evidence="6 8" id="KW-0378">Hydrolase</keyword>
<comment type="catalytic activity">
    <reaction evidence="8 10">
        <text>Release of N-terminal amino acids, preferentially methionine, from peptides and arylamides.</text>
        <dbReference type="EC" id="3.4.11.18"/>
    </reaction>
</comment>
<keyword evidence="5 9" id="KW-0863">Zinc-finger</keyword>
<evidence type="ECO:0000256" key="4">
    <source>
        <dbReference type="ARBA" id="ARBA00022723"/>
    </source>
</evidence>
<keyword evidence="13" id="KW-1185">Reference proteome</keyword>
<dbReference type="AlphaFoldDB" id="A0A1J4ME92"/>
<dbReference type="InterPro" id="IPR000994">
    <property type="entry name" value="Pept_M24"/>
</dbReference>
<feature type="binding site" evidence="8">
    <location>
        <position position="318"/>
    </location>
    <ligand>
        <name>Zn(2+)</name>
        <dbReference type="ChEBI" id="CHEBI:29105"/>
        <label>4</label>
        <note>catalytic</note>
    </ligand>
</feature>
<comment type="cofactor">
    <cofactor evidence="10">
        <name>Co(2+)</name>
        <dbReference type="ChEBI" id="CHEBI:48828"/>
    </cofactor>
    <cofactor evidence="10">
        <name>Zn(2+)</name>
        <dbReference type="ChEBI" id="CHEBI:29105"/>
    </cofactor>
    <cofactor evidence="10">
        <name>Mn(2+)</name>
        <dbReference type="ChEBI" id="CHEBI:29035"/>
    </cofactor>
    <cofactor evidence="10">
        <name>Fe(2+)</name>
        <dbReference type="ChEBI" id="CHEBI:29033"/>
    </cofactor>
    <text evidence="10">Binds 2 divalent metal cations per subunit. Has a high-affinity and a low affinity metal-binding site. The true nature of the physiological cofactor is under debate. The enzyme is active with cobalt, zinc, manganese or divalent iron ions.</text>
</comment>
<evidence type="ECO:0000256" key="6">
    <source>
        <dbReference type="ARBA" id="ARBA00022801"/>
    </source>
</evidence>
<organism evidence="12 13">
    <name type="scientific">Cryptosporidium andersoni</name>
    <dbReference type="NCBI Taxonomy" id="117008"/>
    <lineage>
        <taxon>Eukaryota</taxon>
        <taxon>Sar</taxon>
        <taxon>Alveolata</taxon>
        <taxon>Apicomplexa</taxon>
        <taxon>Conoidasida</taxon>
        <taxon>Coccidia</taxon>
        <taxon>Eucoccidiorida</taxon>
        <taxon>Eimeriorina</taxon>
        <taxon>Cryptosporidiidae</taxon>
        <taxon>Cryptosporidium</taxon>
    </lineage>
</organism>
<dbReference type="PANTHER" id="PTHR43330:SF7">
    <property type="entry name" value="METHIONINE AMINOPEPTIDASE 1"/>
    <property type="match status" value="1"/>
</dbReference>
<dbReference type="RefSeq" id="XP_067066557.1">
    <property type="nucleotide sequence ID" value="XM_067212834.1"/>
</dbReference>
<feature type="binding site" evidence="8">
    <location>
        <position position="325"/>
    </location>
    <ligand>
        <name>a protein</name>
        <dbReference type="ChEBI" id="CHEBI:16541"/>
    </ligand>
    <ligandPart>
        <name>N-terminal L-methionine residue</name>
        <dbReference type="ChEBI" id="CHEBI:64731"/>
    </ligandPart>
</feature>
<evidence type="ECO:0000256" key="5">
    <source>
        <dbReference type="ARBA" id="ARBA00022771"/>
    </source>
</evidence>
<dbReference type="GO" id="GO:0070006">
    <property type="term" value="F:metalloaminopeptidase activity"/>
    <property type="evidence" value="ECO:0007669"/>
    <property type="project" value="UniProtKB-UniRule"/>
</dbReference>
<dbReference type="VEuPathDB" id="CryptoDB:cand_026050"/>
<keyword evidence="7" id="KW-0862">Zinc</keyword>
<comment type="subunit">
    <text evidence="8">Associates with the 60S ribosomal subunit of the 80S translational complex.</text>
</comment>
<dbReference type="EMBL" id="LRBS01000124">
    <property type="protein sequence ID" value="OII71189.1"/>
    <property type="molecule type" value="Genomic_DNA"/>
</dbReference>
<comment type="similarity">
    <text evidence="8 9">Belongs to the peptidase M24A family. Methionine aminopeptidase type 1 subfamily.</text>
</comment>
<keyword evidence="4 8" id="KW-0479">Metal-binding</keyword>
<gene>
    <name evidence="12" type="ORF">cand_026050</name>
</gene>
<evidence type="ECO:0000256" key="8">
    <source>
        <dbReference type="HAMAP-Rule" id="MF_03174"/>
    </source>
</evidence>
<dbReference type="InterPro" id="IPR031615">
    <property type="entry name" value="Zfn-C6H2"/>
</dbReference>
<dbReference type="HAMAP" id="MF_01974">
    <property type="entry name" value="MetAP_1"/>
    <property type="match status" value="1"/>
</dbReference>
<dbReference type="PROSITE" id="PS00680">
    <property type="entry name" value="MAP_1"/>
    <property type="match status" value="1"/>
</dbReference>
<evidence type="ECO:0000256" key="9">
    <source>
        <dbReference type="PROSITE-ProRule" id="PRU01357"/>
    </source>
</evidence>
<keyword evidence="1 8" id="KW-0031">Aminopeptidase</keyword>
<evidence type="ECO:0000256" key="10">
    <source>
        <dbReference type="RuleBase" id="RU003653"/>
    </source>
</evidence>
<comment type="cofactor">
    <cofactor evidence="8">
        <name>Zn(2+)</name>
        <dbReference type="ChEBI" id="CHEBI:29105"/>
    </cofactor>
    <cofactor evidence="8">
        <name>Co(2+)</name>
        <dbReference type="ChEBI" id="CHEBI:48828"/>
    </cofactor>
    <cofactor evidence="8">
        <name>Mn(2+)</name>
        <dbReference type="ChEBI" id="CHEBI:29035"/>
    </cofactor>
    <cofactor evidence="8">
        <name>Fe(2+)</name>
        <dbReference type="ChEBI" id="CHEBI:29033"/>
    </cofactor>
    <text evidence="8">Binds 2 divalent metal cations per subunit. Has a high-affinity and a low affinity metal-binding site. The true nature of the physiological cofactor is under debate. The enzyme is active with zinc, cobalt, manganese or divalent iron ions. Has high activity with zinc; zinc cofactor is transferred into the active site region by the ZNG1 zinc chaperone.</text>
</comment>
<feature type="binding site" evidence="8">
    <location>
        <position position="244"/>
    </location>
    <ligand>
        <name>Zn(2+)</name>
        <dbReference type="ChEBI" id="CHEBI:29105"/>
        <label>3</label>
    </ligand>
</feature>
<feature type="binding site" evidence="8">
    <location>
        <position position="382"/>
    </location>
    <ligand>
        <name>Zn(2+)</name>
        <dbReference type="ChEBI" id="CHEBI:29105"/>
        <label>4</label>
        <note>catalytic</note>
    </ligand>
</feature>
<dbReference type="SUPFAM" id="SSF55920">
    <property type="entry name" value="Creatinase/aminopeptidase"/>
    <property type="match status" value="1"/>
</dbReference>
<keyword evidence="3 8" id="KW-0645">Protease</keyword>
<comment type="caution">
    <text evidence="12">The sequence shown here is derived from an EMBL/GenBank/DDBJ whole genome shotgun (WGS) entry which is preliminary data.</text>
</comment>
<dbReference type="GO" id="GO:0005829">
    <property type="term" value="C:cytosol"/>
    <property type="evidence" value="ECO:0007669"/>
    <property type="project" value="TreeGrafter"/>
</dbReference>
<dbReference type="Gene3D" id="6.10.140.2220">
    <property type="match status" value="1"/>
</dbReference>
<feature type="binding site" evidence="8">
    <location>
        <position position="227"/>
    </location>
    <ligand>
        <name>a protein</name>
        <dbReference type="ChEBI" id="CHEBI:16541"/>
    </ligand>
    <ligandPart>
        <name>N-terminal L-methionine residue</name>
        <dbReference type="ChEBI" id="CHEBI:64731"/>
    </ligandPart>
</feature>
<dbReference type="GO" id="GO:0006508">
    <property type="term" value="P:proteolysis"/>
    <property type="evidence" value="ECO:0007669"/>
    <property type="project" value="UniProtKB-KW"/>
</dbReference>
<dbReference type="PANTHER" id="PTHR43330">
    <property type="entry name" value="METHIONINE AMINOPEPTIDASE"/>
    <property type="match status" value="1"/>
</dbReference>
<keyword evidence="2 8" id="KW-0963">Cytoplasm</keyword>
<evidence type="ECO:0000313" key="13">
    <source>
        <dbReference type="Proteomes" id="UP000186804"/>
    </source>
</evidence>
<dbReference type="OrthoDB" id="3209743at2759"/>
<dbReference type="EC" id="3.4.11.18" evidence="10"/>
<evidence type="ECO:0000259" key="11">
    <source>
        <dbReference type="PROSITE" id="PS52013"/>
    </source>
</evidence>
<dbReference type="InterPro" id="IPR001714">
    <property type="entry name" value="Pept_M24_MAP"/>
</dbReference>
<evidence type="ECO:0000256" key="1">
    <source>
        <dbReference type="ARBA" id="ARBA00022438"/>
    </source>
</evidence>
<protein>
    <recommendedName>
        <fullName evidence="10">Methionine aminopeptidase</fullName>
        <ecNumber evidence="10">3.4.11.18</ecNumber>
    </recommendedName>
</protein>
<evidence type="ECO:0000256" key="7">
    <source>
        <dbReference type="ARBA" id="ARBA00022833"/>
    </source>
</evidence>
<evidence type="ECO:0000256" key="2">
    <source>
        <dbReference type="ARBA" id="ARBA00022490"/>
    </source>
</evidence>
<comment type="subcellular location">
    <subcellularLocation>
        <location evidence="8">Cytoplasm</location>
    </subcellularLocation>
</comment>
<dbReference type="GeneID" id="92366789"/>
<dbReference type="CDD" id="cd01086">
    <property type="entry name" value="MetAP1"/>
    <property type="match status" value="1"/>
</dbReference>
<dbReference type="NCBIfam" id="TIGR00500">
    <property type="entry name" value="met_pdase_I"/>
    <property type="match status" value="1"/>
</dbReference>
<dbReference type="PRINTS" id="PR00599">
    <property type="entry name" value="MAPEPTIDASE"/>
</dbReference>
<dbReference type="Gene3D" id="3.90.230.10">
    <property type="entry name" value="Creatinase/methionine aminopeptidase superfamily"/>
    <property type="match status" value="1"/>
</dbReference>
<dbReference type="Pfam" id="PF00557">
    <property type="entry name" value="Peptidase_M24"/>
    <property type="match status" value="1"/>
</dbReference>
<accession>A0A1J4ME92</accession>
<feature type="binding site" evidence="8">
    <location>
        <position position="382"/>
    </location>
    <ligand>
        <name>Zn(2+)</name>
        <dbReference type="ChEBI" id="CHEBI:29105"/>
        <label>3</label>
    </ligand>
</feature>
<feature type="binding site" evidence="8">
    <location>
        <position position="351"/>
    </location>
    <ligand>
        <name>Zn(2+)</name>
        <dbReference type="ChEBI" id="CHEBI:29105"/>
        <label>4</label>
        <note>catalytic</note>
    </ligand>
</feature>
<dbReference type="InterPro" id="IPR036005">
    <property type="entry name" value="Creatinase/aminopeptidase-like"/>
</dbReference>
<feature type="binding site" evidence="8">
    <location>
        <position position="255"/>
    </location>
    <ligand>
        <name>Zn(2+)</name>
        <dbReference type="ChEBI" id="CHEBI:29105"/>
        <label>4</label>
        <note>catalytic</note>
    </ligand>
</feature>
<dbReference type="Proteomes" id="UP000186804">
    <property type="component" value="Unassembled WGS sequence"/>
</dbReference>
<dbReference type="PROSITE" id="PS52013">
    <property type="entry name" value="ZF_C6H2"/>
    <property type="match status" value="1"/>
</dbReference>
<dbReference type="GO" id="GO:0004239">
    <property type="term" value="F:initiator methionyl aminopeptidase activity"/>
    <property type="evidence" value="ECO:0007669"/>
    <property type="project" value="UniProtKB-UniRule"/>
</dbReference>
<dbReference type="Pfam" id="PF15801">
    <property type="entry name" value="zf-C6H2"/>
    <property type="match status" value="1"/>
</dbReference>
<reference evidence="12 13" key="1">
    <citation type="submission" date="2016-10" db="EMBL/GenBank/DDBJ databases">
        <title>Reductive evolution of mitochondrial metabolism and differential evolution of invasion-related proteins in Cryptosporidium.</title>
        <authorList>
            <person name="Liu S."/>
            <person name="Roellig D.M."/>
            <person name="Guo Y."/>
            <person name="Li N."/>
            <person name="Frace M.A."/>
            <person name="Tang K."/>
            <person name="Zhang L."/>
            <person name="Feng Y."/>
            <person name="Xiao L."/>
        </authorList>
    </citation>
    <scope>NUCLEOTIDE SEQUENCE [LARGE SCALE GENOMIC DNA]</scope>
    <source>
        <strain evidence="12">30847</strain>
    </source>
</reference>
<dbReference type="InterPro" id="IPR002467">
    <property type="entry name" value="Pept_M24A_MAP1"/>
</dbReference>